<dbReference type="Pfam" id="PF02545">
    <property type="entry name" value="Maf"/>
    <property type="match status" value="1"/>
</dbReference>
<dbReference type="KEGG" id="tgr:Tgr7_2272"/>
<keyword evidence="11" id="KW-1185">Reference proteome</keyword>
<dbReference type="GO" id="GO:0009117">
    <property type="term" value="P:nucleotide metabolic process"/>
    <property type="evidence" value="ECO:0007669"/>
    <property type="project" value="UniProtKB-KW"/>
</dbReference>
<dbReference type="eggNOG" id="COG0424">
    <property type="taxonomic scope" value="Bacteria"/>
</dbReference>
<dbReference type="PANTHER" id="PTHR43213">
    <property type="entry name" value="BIFUNCTIONAL DTTP/UTP PYROPHOSPHATASE/METHYLTRANSFERASE PROTEIN-RELATED"/>
    <property type="match status" value="1"/>
</dbReference>
<organism evidence="10 11">
    <name type="scientific">Thioalkalivibrio sulfidiphilus (strain HL-EbGR7)</name>
    <dbReference type="NCBI Taxonomy" id="396588"/>
    <lineage>
        <taxon>Bacteria</taxon>
        <taxon>Pseudomonadati</taxon>
        <taxon>Pseudomonadota</taxon>
        <taxon>Gammaproteobacteria</taxon>
        <taxon>Chromatiales</taxon>
        <taxon>Ectothiorhodospiraceae</taxon>
        <taxon>Thioalkalivibrio</taxon>
    </lineage>
</organism>
<dbReference type="NCBIfam" id="TIGR00172">
    <property type="entry name" value="maf"/>
    <property type="match status" value="1"/>
</dbReference>
<dbReference type="RefSeq" id="WP_012638828.1">
    <property type="nucleotide sequence ID" value="NC_011901.1"/>
</dbReference>
<comment type="similarity">
    <text evidence="9">Belongs to the Maf family. YhdE subfamily.</text>
</comment>
<evidence type="ECO:0000256" key="7">
    <source>
        <dbReference type="ARBA" id="ARBA00053369"/>
    </source>
</evidence>
<comment type="subcellular location">
    <subcellularLocation>
        <location evidence="2 9">Cytoplasm</location>
    </subcellularLocation>
</comment>
<gene>
    <name evidence="10" type="ordered locus">Tgr7_2272</name>
</gene>
<dbReference type="GO" id="GO:0036218">
    <property type="term" value="F:dTTP diphosphatase activity"/>
    <property type="evidence" value="ECO:0007669"/>
    <property type="project" value="RHEA"/>
</dbReference>
<proteinExistence type="inferred from homology"/>
<evidence type="ECO:0000256" key="3">
    <source>
        <dbReference type="ARBA" id="ARBA00022490"/>
    </source>
</evidence>
<dbReference type="EMBL" id="CP001339">
    <property type="protein sequence ID" value="ACL73352.1"/>
    <property type="molecule type" value="Genomic_DNA"/>
</dbReference>
<comment type="function">
    <text evidence="9">Nucleoside triphosphate pyrophosphatase that hydrolyzes dTTP and UTP. May have a dual role in cell division arrest and in preventing the incorporation of modified nucleotides into cellular nucleic acids.</text>
</comment>
<dbReference type="Proteomes" id="UP000002383">
    <property type="component" value="Chromosome"/>
</dbReference>
<dbReference type="OrthoDB" id="9807767at2"/>
<evidence type="ECO:0000256" key="6">
    <source>
        <dbReference type="ARBA" id="ARBA00050213"/>
    </source>
</evidence>
<evidence type="ECO:0000313" key="10">
    <source>
        <dbReference type="EMBL" id="ACL73352.1"/>
    </source>
</evidence>
<reference evidence="10 11" key="1">
    <citation type="journal article" date="2011" name="Stand. Genomic Sci.">
        <title>Complete genome sequence of 'Thioalkalivibrio sulfidophilus' HL-EbGr7.</title>
        <authorList>
            <person name="Muyzer G."/>
            <person name="Sorokin D.Y."/>
            <person name="Mavromatis K."/>
            <person name="Lapidus A."/>
            <person name="Clum A."/>
            <person name="Ivanova N."/>
            <person name="Pati A."/>
            <person name="d'Haeseleer P."/>
            <person name="Woyke T."/>
            <person name="Kyrpides N.C."/>
        </authorList>
    </citation>
    <scope>NUCLEOTIDE SEQUENCE [LARGE SCALE GENOMIC DNA]</scope>
    <source>
        <strain evidence="10 11">HL-EbGR7</strain>
    </source>
</reference>
<comment type="similarity">
    <text evidence="8">Belongs to the Maf family. YceF subfamily.</text>
</comment>
<evidence type="ECO:0000256" key="8">
    <source>
        <dbReference type="ARBA" id="ARBA00060749"/>
    </source>
</evidence>
<dbReference type="EC" id="3.6.1.9" evidence="9"/>
<dbReference type="GO" id="GO:0036221">
    <property type="term" value="F:UTP diphosphatase activity"/>
    <property type="evidence" value="ECO:0007669"/>
    <property type="project" value="RHEA"/>
</dbReference>
<comment type="catalytic activity">
    <reaction evidence="9">
        <text>dTTP + H2O = dTMP + diphosphate + H(+)</text>
        <dbReference type="Rhea" id="RHEA:28534"/>
        <dbReference type="ChEBI" id="CHEBI:15377"/>
        <dbReference type="ChEBI" id="CHEBI:15378"/>
        <dbReference type="ChEBI" id="CHEBI:33019"/>
        <dbReference type="ChEBI" id="CHEBI:37568"/>
        <dbReference type="ChEBI" id="CHEBI:63528"/>
        <dbReference type="EC" id="3.6.1.9"/>
    </reaction>
</comment>
<dbReference type="PANTHER" id="PTHR43213:SF5">
    <property type="entry name" value="BIFUNCTIONAL DTTP_UTP PYROPHOSPHATASE_METHYLTRANSFERASE PROTEIN-RELATED"/>
    <property type="match status" value="1"/>
</dbReference>
<feature type="active site" description="Proton acceptor" evidence="9">
    <location>
        <position position="68"/>
    </location>
</feature>
<name>B8GV06_THISH</name>
<evidence type="ECO:0000256" key="9">
    <source>
        <dbReference type="HAMAP-Rule" id="MF_00528"/>
    </source>
</evidence>
<dbReference type="InterPro" id="IPR029001">
    <property type="entry name" value="ITPase-like_fam"/>
</dbReference>
<comment type="catalytic activity">
    <reaction evidence="6">
        <text>N(7)-methyl-GTP + H2O = N(7)-methyl-GMP + diphosphate + H(+)</text>
        <dbReference type="Rhea" id="RHEA:58744"/>
        <dbReference type="ChEBI" id="CHEBI:15377"/>
        <dbReference type="ChEBI" id="CHEBI:15378"/>
        <dbReference type="ChEBI" id="CHEBI:33019"/>
        <dbReference type="ChEBI" id="CHEBI:58285"/>
        <dbReference type="ChEBI" id="CHEBI:87133"/>
    </reaction>
</comment>
<dbReference type="InterPro" id="IPR003697">
    <property type="entry name" value="Maf-like"/>
</dbReference>
<feature type="site" description="Important for substrate specificity" evidence="9">
    <location>
        <position position="69"/>
    </location>
</feature>
<accession>B8GV06</accession>
<dbReference type="GO" id="GO:0005737">
    <property type="term" value="C:cytoplasm"/>
    <property type="evidence" value="ECO:0007669"/>
    <property type="project" value="UniProtKB-SubCell"/>
</dbReference>
<evidence type="ECO:0000256" key="5">
    <source>
        <dbReference type="ARBA" id="ARBA00023080"/>
    </source>
</evidence>
<dbReference type="HAMAP" id="MF_00528">
    <property type="entry name" value="Maf"/>
    <property type="match status" value="1"/>
</dbReference>
<keyword evidence="3 9" id="KW-0963">Cytoplasm</keyword>
<dbReference type="HOGENOM" id="CLU_040416_2_1_6"/>
<dbReference type="CDD" id="cd00555">
    <property type="entry name" value="Maf"/>
    <property type="match status" value="1"/>
</dbReference>
<keyword evidence="5 9" id="KW-0546">Nucleotide metabolism</keyword>
<feature type="site" description="Important for substrate specificity" evidence="9">
    <location>
        <position position="10"/>
    </location>
</feature>
<evidence type="ECO:0000256" key="1">
    <source>
        <dbReference type="ARBA" id="ARBA00001968"/>
    </source>
</evidence>
<comment type="catalytic activity">
    <reaction evidence="9">
        <text>UTP + H2O = UMP + diphosphate + H(+)</text>
        <dbReference type="Rhea" id="RHEA:29395"/>
        <dbReference type="ChEBI" id="CHEBI:15377"/>
        <dbReference type="ChEBI" id="CHEBI:15378"/>
        <dbReference type="ChEBI" id="CHEBI:33019"/>
        <dbReference type="ChEBI" id="CHEBI:46398"/>
        <dbReference type="ChEBI" id="CHEBI:57865"/>
        <dbReference type="EC" id="3.6.1.9"/>
    </reaction>
</comment>
<comment type="caution">
    <text evidence="9">Lacks conserved residue(s) required for the propagation of feature annotation.</text>
</comment>
<dbReference type="AlphaFoldDB" id="B8GV06"/>
<sequence length="201" mass="21296">MLILASSSPRRRELLEQIGVAYRVQAVDVDETPLAGETPRAFAERMALAKARAGWMAQSSGLSVLGADTVVTLDGVILGKPADRDEALHMLGRLSGNTHRVLSAVALVHGDREALKCAETRVRFRTLSPREISDYWASGEPADKAGAYGIQGLGALFVEHIEGSYTGVVGLPLFETGQLLEAFGVTHGGHGAAASKDMQST</sequence>
<dbReference type="FunFam" id="3.90.950.10:FF:000005">
    <property type="entry name" value="7-methyl-GTP pyrophosphatase"/>
    <property type="match status" value="1"/>
</dbReference>
<keyword evidence="4 9" id="KW-0378">Hydrolase</keyword>
<evidence type="ECO:0000313" key="11">
    <source>
        <dbReference type="Proteomes" id="UP000002383"/>
    </source>
</evidence>
<dbReference type="STRING" id="396588.Tgr7_2272"/>
<dbReference type="SUPFAM" id="SSF52972">
    <property type="entry name" value="ITPase-like"/>
    <property type="match status" value="1"/>
</dbReference>
<comment type="function">
    <text evidence="7">Nucleoside triphosphate pyrophosphatase that hydrolyzes 7-methyl-GTP (m(7)GTP). May have a dual role in cell division arrest and in preventing the incorporation of modified nucleotides into cellular nucleic acids.</text>
</comment>
<dbReference type="Gene3D" id="3.90.950.10">
    <property type="match status" value="1"/>
</dbReference>
<comment type="cofactor">
    <cofactor evidence="1 9">
        <name>a divalent metal cation</name>
        <dbReference type="ChEBI" id="CHEBI:60240"/>
    </cofactor>
</comment>
<evidence type="ECO:0000256" key="2">
    <source>
        <dbReference type="ARBA" id="ARBA00004496"/>
    </source>
</evidence>
<dbReference type="PIRSF" id="PIRSF006305">
    <property type="entry name" value="Maf"/>
    <property type="match status" value="1"/>
</dbReference>
<evidence type="ECO:0000256" key="4">
    <source>
        <dbReference type="ARBA" id="ARBA00022801"/>
    </source>
</evidence>
<protein>
    <recommendedName>
        <fullName evidence="9">dTTP/UTP pyrophosphatase</fullName>
        <shortName evidence="9">dTTPase/UTPase</shortName>
        <ecNumber evidence="9">3.6.1.9</ecNumber>
    </recommendedName>
    <alternativeName>
        <fullName evidence="9">Nucleoside triphosphate pyrophosphatase</fullName>
    </alternativeName>
    <alternativeName>
        <fullName evidence="9">Nucleotide pyrophosphatase</fullName>
        <shortName evidence="9">Nucleotide PPase</shortName>
    </alternativeName>
</protein>
<feature type="site" description="Important for substrate specificity" evidence="9">
    <location>
        <position position="151"/>
    </location>
</feature>